<feature type="non-terminal residue" evidence="2">
    <location>
        <position position="1"/>
    </location>
</feature>
<organism evidence="2 3">
    <name type="scientific">Saccharata proteae CBS 121410</name>
    <dbReference type="NCBI Taxonomy" id="1314787"/>
    <lineage>
        <taxon>Eukaryota</taxon>
        <taxon>Fungi</taxon>
        <taxon>Dikarya</taxon>
        <taxon>Ascomycota</taxon>
        <taxon>Pezizomycotina</taxon>
        <taxon>Dothideomycetes</taxon>
        <taxon>Dothideomycetes incertae sedis</taxon>
        <taxon>Botryosphaeriales</taxon>
        <taxon>Saccharataceae</taxon>
        <taxon>Saccharata</taxon>
    </lineage>
</organism>
<feature type="region of interest" description="Disordered" evidence="1">
    <location>
        <begin position="85"/>
        <end position="138"/>
    </location>
</feature>
<feature type="compositionally biased region" description="Basic and acidic residues" evidence="1">
    <location>
        <begin position="1"/>
        <end position="53"/>
    </location>
</feature>
<sequence length="138" mass="15643">RSEDGGWRMEDGGARMEDGGWRMEDGGWRSEDGGWRIEDRTSPALVERHHHPDQTFQQRARHASKNPSRRVRAIDFASALSVIQGDDGRKEERGIANANANATTTYPSPRCVSEQKTKKGNAKNWRKGRQGRQVWKAT</sequence>
<proteinExistence type="predicted"/>
<evidence type="ECO:0000256" key="1">
    <source>
        <dbReference type="SAM" id="MobiDB-lite"/>
    </source>
</evidence>
<keyword evidence="3" id="KW-1185">Reference proteome</keyword>
<name>A0A9P4I1R7_9PEZI</name>
<dbReference type="OrthoDB" id="5370059at2759"/>
<feature type="compositionally biased region" description="Basic residues" evidence="1">
    <location>
        <begin position="118"/>
        <end position="130"/>
    </location>
</feature>
<comment type="caution">
    <text evidence="2">The sequence shown here is derived from an EMBL/GenBank/DDBJ whole genome shotgun (WGS) entry which is preliminary data.</text>
</comment>
<protein>
    <submittedName>
        <fullName evidence="2">Uncharacterized protein</fullName>
    </submittedName>
</protein>
<reference evidence="2" key="1">
    <citation type="journal article" date="2020" name="Stud. Mycol.">
        <title>101 Dothideomycetes genomes: a test case for predicting lifestyles and emergence of pathogens.</title>
        <authorList>
            <person name="Haridas S."/>
            <person name="Albert R."/>
            <person name="Binder M."/>
            <person name="Bloem J."/>
            <person name="Labutti K."/>
            <person name="Salamov A."/>
            <person name="Andreopoulos B."/>
            <person name="Baker S."/>
            <person name="Barry K."/>
            <person name="Bills G."/>
            <person name="Bluhm B."/>
            <person name="Cannon C."/>
            <person name="Castanera R."/>
            <person name="Culley D."/>
            <person name="Daum C."/>
            <person name="Ezra D."/>
            <person name="Gonzalez J."/>
            <person name="Henrissat B."/>
            <person name="Kuo A."/>
            <person name="Liang C."/>
            <person name="Lipzen A."/>
            <person name="Lutzoni F."/>
            <person name="Magnuson J."/>
            <person name="Mondo S."/>
            <person name="Nolan M."/>
            <person name="Ohm R."/>
            <person name="Pangilinan J."/>
            <person name="Park H.-J."/>
            <person name="Ramirez L."/>
            <person name="Alfaro M."/>
            <person name="Sun H."/>
            <person name="Tritt A."/>
            <person name="Yoshinaga Y."/>
            <person name="Zwiers L.-H."/>
            <person name="Turgeon B."/>
            <person name="Goodwin S."/>
            <person name="Spatafora J."/>
            <person name="Crous P."/>
            <person name="Grigoriev I."/>
        </authorList>
    </citation>
    <scope>NUCLEOTIDE SEQUENCE</scope>
    <source>
        <strain evidence="2">CBS 121410</strain>
    </source>
</reference>
<feature type="region of interest" description="Disordered" evidence="1">
    <location>
        <begin position="1"/>
        <end position="72"/>
    </location>
</feature>
<gene>
    <name evidence="2" type="ORF">K490DRAFT_30938</name>
</gene>
<accession>A0A9P4I1R7</accession>
<dbReference type="EMBL" id="ML978711">
    <property type="protein sequence ID" value="KAF2091448.1"/>
    <property type="molecule type" value="Genomic_DNA"/>
</dbReference>
<feature type="compositionally biased region" description="Basic residues" evidence="1">
    <location>
        <begin position="59"/>
        <end position="71"/>
    </location>
</feature>
<evidence type="ECO:0000313" key="2">
    <source>
        <dbReference type="EMBL" id="KAF2091448.1"/>
    </source>
</evidence>
<dbReference type="AlphaFoldDB" id="A0A9P4I1R7"/>
<evidence type="ECO:0000313" key="3">
    <source>
        <dbReference type="Proteomes" id="UP000799776"/>
    </source>
</evidence>
<feature type="compositionally biased region" description="Low complexity" evidence="1">
    <location>
        <begin position="96"/>
        <end position="105"/>
    </location>
</feature>
<dbReference type="Proteomes" id="UP000799776">
    <property type="component" value="Unassembled WGS sequence"/>
</dbReference>